<evidence type="ECO:0000313" key="3">
    <source>
        <dbReference type="Proteomes" id="UP000193467"/>
    </source>
</evidence>
<dbReference type="AlphaFoldDB" id="A0A1Y2F1P5"/>
<organism evidence="2 3">
    <name type="scientific">Leucosporidium creatinivorum</name>
    <dbReference type="NCBI Taxonomy" id="106004"/>
    <lineage>
        <taxon>Eukaryota</taxon>
        <taxon>Fungi</taxon>
        <taxon>Dikarya</taxon>
        <taxon>Basidiomycota</taxon>
        <taxon>Pucciniomycotina</taxon>
        <taxon>Microbotryomycetes</taxon>
        <taxon>Leucosporidiales</taxon>
        <taxon>Leucosporidium</taxon>
    </lineage>
</organism>
<evidence type="ECO:0000256" key="1">
    <source>
        <dbReference type="SAM" id="MobiDB-lite"/>
    </source>
</evidence>
<keyword evidence="3" id="KW-1185">Reference proteome</keyword>
<protein>
    <submittedName>
        <fullName evidence="2">Uncharacterized protein</fullName>
    </submittedName>
</protein>
<dbReference type="EMBL" id="MCGR01000033">
    <property type="protein sequence ID" value="ORY76885.1"/>
    <property type="molecule type" value="Genomic_DNA"/>
</dbReference>
<gene>
    <name evidence="2" type="ORF">BCR35DRAFT_332697</name>
</gene>
<accession>A0A1Y2F1P5</accession>
<dbReference type="InParanoid" id="A0A1Y2F1P5"/>
<comment type="caution">
    <text evidence="2">The sequence shown here is derived from an EMBL/GenBank/DDBJ whole genome shotgun (WGS) entry which is preliminary data.</text>
</comment>
<name>A0A1Y2F1P5_9BASI</name>
<proteinExistence type="predicted"/>
<sequence length="223" mass="25247">MSAHPPSHSAVEDAVKSSPYAKKAAWELMAVEPNSLPPTLSMLQCMGTLDTLLGFAEWLSLRILPGLEPPHRRTRLQQQVGSFEKDLREMKQLHERHRGLPTMKVEELENFYQKLVRPTLMTIVGIEEPIFAQFDKIRRRLESVPSAQGLELKAAATVLHAFYQAGWDNLSPWQKLCELDLAYPRVKKTPTAHSLGHQAHLVPQARQGSRASAVWKGESSRWQ</sequence>
<reference evidence="2 3" key="1">
    <citation type="submission" date="2016-07" db="EMBL/GenBank/DDBJ databases">
        <title>Pervasive Adenine N6-methylation of Active Genes in Fungi.</title>
        <authorList>
            <consortium name="DOE Joint Genome Institute"/>
            <person name="Mondo S.J."/>
            <person name="Dannebaum R.O."/>
            <person name="Kuo R.C."/>
            <person name="Labutti K."/>
            <person name="Haridas S."/>
            <person name="Kuo A."/>
            <person name="Salamov A."/>
            <person name="Ahrendt S.R."/>
            <person name="Lipzen A."/>
            <person name="Sullivan W."/>
            <person name="Andreopoulos W.B."/>
            <person name="Clum A."/>
            <person name="Lindquist E."/>
            <person name="Daum C."/>
            <person name="Ramamoorthy G.K."/>
            <person name="Gryganskyi A."/>
            <person name="Culley D."/>
            <person name="Magnuson J.K."/>
            <person name="James T.Y."/>
            <person name="O'Malley M.A."/>
            <person name="Stajich J.E."/>
            <person name="Spatafora J.W."/>
            <person name="Visel A."/>
            <person name="Grigoriev I.V."/>
        </authorList>
    </citation>
    <scope>NUCLEOTIDE SEQUENCE [LARGE SCALE GENOMIC DNA]</scope>
    <source>
        <strain evidence="2 3">62-1032</strain>
    </source>
</reference>
<evidence type="ECO:0000313" key="2">
    <source>
        <dbReference type="EMBL" id="ORY76885.1"/>
    </source>
</evidence>
<feature type="region of interest" description="Disordered" evidence="1">
    <location>
        <begin position="194"/>
        <end position="223"/>
    </location>
</feature>
<dbReference type="Proteomes" id="UP000193467">
    <property type="component" value="Unassembled WGS sequence"/>
</dbReference>